<name>A0A5J4NE06_9TREM</name>
<dbReference type="GO" id="GO:0016020">
    <property type="term" value="C:membrane"/>
    <property type="evidence" value="ECO:0007669"/>
    <property type="project" value="TreeGrafter"/>
</dbReference>
<protein>
    <submittedName>
        <fullName evidence="3">Uncharacterized protein</fullName>
    </submittedName>
</protein>
<dbReference type="GO" id="GO:0034464">
    <property type="term" value="C:BBSome"/>
    <property type="evidence" value="ECO:0007669"/>
    <property type="project" value="InterPro"/>
</dbReference>
<dbReference type="GO" id="GO:0031514">
    <property type="term" value="C:motile cilium"/>
    <property type="evidence" value="ECO:0007669"/>
    <property type="project" value="TreeGrafter"/>
</dbReference>
<dbReference type="Pfam" id="PF23350">
    <property type="entry name" value="BBS2_pf"/>
    <property type="match status" value="1"/>
</dbReference>
<sequence>MFPGESHVIHPSDCQACASNYCIQLRPPRNCSVDVFVKAYVISDGKGHDPRIYPVLTASVLVPQFAMYRPISMDAESEWPSELKRPRAGVQFALSDRPQRLVLWIKENFLINCEPHLSKCNSLSVAFQSLRTTVPKISCKPAEVSQRSTLEQRNRSDTFLTEHHRSNGIVVVNMNARGEVSG</sequence>
<dbReference type="Pfam" id="PF14782">
    <property type="entry name" value="BBS2_GAE"/>
    <property type="match status" value="1"/>
</dbReference>
<feature type="non-terminal residue" evidence="3">
    <location>
        <position position="182"/>
    </location>
</feature>
<evidence type="ECO:0000313" key="4">
    <source>
        <dbReference type="Proteomes" id="UP000324629"/>
    </source>
</evidence>
<evidence type="ECO:0000259" key="1">
    <source>
        <dbReference type="Pfam" id="PF14782"/>
    </source>
</evidence>
<accession>A0A5J4NE06</accession>
<organism evidence="3 4">
    <name type="scientific">Paragonimus westermani</name>
    <dbReference type="NCBI Taxonomy" id="34504"/>
    <lineage>
        <taxon>Eukaryota</taxon>
        <taxon>Metazoa</taxon>
        <taxon>Spiralia</taxon>
        <taxon>Lophotrochozoa</taxon>
        <taxon>Platyhelminthes</taxon>
        <taxon>Trematoda</taxon>
        <taxon>Digenea</taxon>
        <taxon>Plagiorchiida</taxon>
        <taxon>Troglotremata</taxon>
        <taxon>Troglotrematidae</taxon>
        <taxon>Paragonimus</taxon>
    </lineage>
</organism>
<evidence type="ECO:0000313" key="3">
    <source>
        <dbReference type="EMBL" id="KAA3673694.1"/>
    </source>
</evidence>
<keyword evidence="4" id="KW-1185">Reference proteome</keyword>
<dbReference type="PANTHER" id="PTHR32465:SF0">
    <property type="entry name" value="BARDET-BIEDL SYNDROME 2 PROTEIN"/>
    <property type="match status" value="1"/>
</dbReference>
<proteinExistence type="predicted"/>
<dbReference type="InterPro" id="IPR016616">
    <property type="entry name" value="Bardet-Biedl_syndrome_2_prot"/>
</dbReference>
<dbReference type="Proteomes" id="UP000324629">
    <property type="component" value="Unassembled WGS sequence"/>
</dbReference>
<dbReference type="GO" id="GO:1905515">
    <property type="term" value="P:non-motile cilium assembly"/>
    <property type="evidence" value="ECO:0007669"/>
    <property type="project" value="InterPro"/>
</dbReference>
<feature type="domain" description="BBS2 platform" evidence="2">
    <location>
        <begin position="82"/>
        <end position="136"/>
    </location>
</feature>
<reference evidence="3 4" key="1">
    <citation type="journal article" date="2019" name="Gigascience">
        <title>Whole-genome sequence of the oriental lung fluke Paragonimus westermani.</title>
        <authorList>
            <person name="Oey H."/>
            <person name="Zakrzewski M."/>
            <person name="Narain K."/>
            <person name="Devi K.R."/>
            <person name="Agatsuma T."/>
            <person name="Nawaratna S."/>
            <person name="Gobert G.N."/>
            <person name="Jones M.K."/>
            <person name="Ragan M.A."/>
            <person name="McManus D.P."/>
            <person name="Krause L."/>
        </authorList>
    </citation>
    <scope>NUCLEOTIDE SEQUENCE [LARGE SCALE GENOMIC DNA]</scope>
    <source>
        <strain evidence="3 4">IND2009</strain>
    </source>
</reference>
<dbReference type="GO" id="GO:0036064">
    <property type="term" value="C:ciliary basal body"/>
    <property type="evidence" value="ECO:0007669"/>
    <property type="project" value="TreeGrafter"/>
</dbReference>
<dbReference type="InterPro" id="IPR055379">
    <property type="entry name" value="BBS2_pf_dom"/>
</dbReference>
<dbReference type="PANTHER" id="PTHR32465">
    <property type="entry name" value="BARDET-BIEDL SYNDROME 2 PROTEIN"/>
    <property type="match status" value="1"/>
</dbReference>
<evidence type="ECO:0000259" key="2">
    <source>
        <dbReference type="Pfam" id="PF23350"/>
    </source>
</evidence>
<comment type="caution">
    <text evidence="3">The sequence shown here is derived from an EMBL/GenBank/DDBJ whole genome shotgun (WGS) entry which is preliminary data.</text>
</comment>
<gene>
    <name evidence="3" type="ORF">DEA37_0006067</name>
</gene>
<dbReference type="AlphaFoldDB" id="A0A5J4NE06"/>
<dbReference type="EMBL" id="QNGE01003716">
    <property type="protein sequence ID" value="KAA3673694.1"/>
    <property type="molecule type" value="Genomic_DNA"/>
</dbReference>
<feature type="domain" description="BBS2 GAE" evidence="1">
    <location>
        <begin position="1"/>
        <end position="65"/>
    </location>
</feature>
<dbReference type="InterPro" id="IPR029333">
    <property type="entry name" value="BBS2_GAE_dom"/>
</dbReference>